<dbReference type="EMBL" id="CP046415">
    <property type="protein sequence ID" value="QGT79103.1"/>
    <property type="molecule type" value="Genomic_DNA"/>
</dbReference>
<gene>
    <name evidence="1" type="ORF">GM160_09515</name>
</gene>
<evidence type="ECO:0000313" key="2">
    <source>
        <dbReference type="Proteomes" id="UP000427716"/>
    </source>
</evidence>
<proteinExistence type="predicted"/>
<organism evidence="1 2">
    <name type="scientific">Guyparkeria halophila</name>
    <dbReference type="NCBI Taxonomy" id="47960"/>
    <lineage>
        <taxon>Bacteria</taxon>
        <taxon>Pseudomonadati</taxon>
        <taxon>Pseudomonadota</taxon>
        <taxon>Gammaproteobacteria</taxon>
        <taxon>Chromatiales</taxon>
        <taxon>Thioalkalibacteraceae</taxon>
        <taxon>Guyparkeria</taxon>
    </lineage>
</organism>
<keyword evidence="2" id="KW-1185">Reference proteome</keyword>
<accession>A0A6I6D515</accession>
<dbReference type="AlphaFoldDB" id="A0A6I6D515"/>
<dbReference type="KEGG" id="ghl:GM160_09515"/>
<evidence type="ECO:0000313" key="1">
    <source>
        <dbReference type="EMBL" id="QGT79103.1"/>
    </source>
</evidence>
<dbReference type="RefSeq" id="WP_156574806.1">
    <property type="nucleotide sequence ID" value="NZ_CP046415.1"/>
</dbReference>
<sequence length="169" mass="18437">MSMKQAKWLVATLLVLGVLTYLWGRAPGKLTTDTTVSGSLTEVAVPTDCELKGEGCEVAIEGLGSFLVSLPETVVPLEKAVFRVVPQGETGKAVGEIRVDFKMVGMDMGINAYRLDRLADGQYREEVILPVCTTDRSDWLANLSIRSTEGAYLLRLPFQVDRSRPSGDD</sequence>
<protein>
    <submittedName>
        <fullName evidence="1">Uncharacterized protein</fullName>
    </submittedName>
</protein>
<dbReference type="Proteomes" id="UP000427716">
    <property type="component" value="Chromosome"/>
</dbReference>
<reference evidence="1 2" key="1">
    <citation type="submission" date="2019-11" db="EMBL/GenBank/DDBJ databases">
        <authorList>
            <person name="Zhang J."/>
            <person name="Sun C."/>
        </authorList>
    </citation>
    <scope>NUCLEOTIDE SEQUENCE [LARGE SCALE GENOMIC DNA]</scope>
    <source>
        <strain evidence="2">sp2</strain>
    </source>
</reference>
<name>A0A6I6D515_9GAMM</name>